<dbReference type="InterPro" id="IPR007312">
    <property type="entry name" value="Phosphoesterase"/>
</dbReference>
<dbReference type="InterPro" id="IPR017850">
    <property type="entry name" value="Alkaline_phosphatase_core_sf"/>
</dbReference>
<dbReference type="PANTHER" id="PTHR31956:SF1">
    <property type="entry name" value="NON-SPECIFIC PHOSPHOLIPASE C1"/>
    <property type="match status" value="1"/>
</dbReference>
<comment type="similarity">
    <text evidence="1">Belongs to the bacterial phospholipase C family.</text>
</comment>
<accession>A0A1C2ISF6</accession>
<dbReference type="PANTHER" id="PTHR31956">
    <property type="entry name" value="NON-SPECIFIC PHOSPHOLIPASE C4-RELATED"/>
    <property type="match status" value="1"/>
</dbReference>
<dbReference type="EC" id="3.1.4.3" evidence="2"/>
<dbReference type="AlphaFoldDB" id="A0A1C2ISF6"/>
<organism evidence="4 5">
    <name type="scientific">Acidithiobacillus thiooxidans</name>
    <name type="common">Thiobacillus thiooxidans</name>
    <dbReference type="NCBI Taxonomy" id="930"/>
    <lineage>
        <taxon>Bacteria</taxon>
        <taxon>Pseudomonadati</taxon>
        <taxon>Pseudomonadota</taxon>
        <taxon>Acidithiobacillia</taxon>
        <taxon>Acidithiobacillales</taxon>
        <taxon>Acidithiobacillaceae</taxon>
        <taxon>Acidithiobacillus</taxon>
    </lineage>
</organism>
<evidence type="ECO:0000256" key="3">
    <source>
        <dbReference type="ARBA" id="ARBA00022801"/>
    </source>
</evidence>
<dbReference type="Proteomes" id="UP000094893">
    <property type="component" value="Unassembled WGS sequence"/>
</dbReference>
<dbReference type="EMBL" id="LWSA01000274">
    <property type="protein sequence ID" value="OCX68919.1"/>
    <property type="molecule type" value="Genomic_DNA"/>
</dbReference>
<evidence type="ECO:0000256" key="1">
    <source>
        <dbReference type="ARBA" id="ARBA00009717"/>
    </source>
</evidence>
<dbReference type="SUPFAM" id="SSF53649">
    <property type="entry name" value="Alkaline phosphatase-like"/>
    <property type="match status" value="1"/>
</dbReference>
<evidence type="ECO:0000256" key="2">
    <source>
        <dbReference type="ARBA" id="ARBA00012018"/>
    </source>
</evidence>
<comment type="caution">
    <text evidence="4">The sequence shown here is derived from an EMBL/GenBank/DDBJ whole genome shotgun (WGS) entry which is preliminary data.</text>
</comment>
<name>A0A1C2ISF6_ACITH</name>
<evidence type="ECO:0000313" key="5">
    <source>
        <dbReference type="Proteomes" id="UP000094893"/>
    </source>
</evidence>
<dbReference type="CDD" id="cd16013">
    <property type="entry name" value="AcpA"/>
    <property type="match status" value="1"/>
</dbReference>
<dbReference type="GO" id="GO:0034480">
    <property type="term" value="F:phosphatidylcholine phospholipase C activity"/>
    <property type="evidence" value="ECO:0007669"/>
    <property type="project" value="UniProtKB-EC"/>
</dbReference>
<evidence type="ECO:0000313" key="4">
    <source>
        <dbReference type="EMBL" id="OCX68919.1"/>
    </source>
</evidence>
<protein>
    <recommendedName>
        <fullName evidence="2">phospholipase C</fullName>
        <ecNumber evidence="2">3.1.4.3</ecNumber>
    </recommendedName>
</protein>
<reference evidence="4 5" key="1">
    <citation type="journal article" date="2016" name="Int. J. Mol. Sci.">
        <title>Comparative genomics of the extreme acidophile Acidithiobacillus thiooxidans reveals intraspecific divergence and niche adaptation.</title>
        <authorList>
            <person name="Zhang X."/>
            <person name="Feng X."/>
            <person name="Tao J."/>
            <person name="Ma L."/>
            <person name="Xiao Y."/>
            <person name="Liang Y."/>
            <person name="Liu X."/>
            <person name="Yin H."/>
        </authorList>
    </citation>
    <scope>NUCLEOTIDE SEQUENCE [LARGE SCALE GENOMIC DNA]</scope>
    <source>
        <strain evidence="4 5">A02</strain>
    </source>
</reference>
<dbReference type="Gene3D" id="3.40.720.10">
    <property type="entry name" value="Alkaline Phosphatase, subunit A"/>
    <property type="match status" value="2"/>
</dbReference>
<dbReference type="Pfam" id="PF04185">
    <property type="entry name" value="Phosphoesterase"/>
    <property type="match status" value="1"/>
</dbReference>
<dbReference type="PROSITE" id="PS51318">
    <property type="entry name" value="TAT"/>
    <property type="match status" value="1"/>
</dbReference>
<gene>
    <name evidence="4" type="ORF">A6P07_17455</name>
</gene>
<sequence>MSHISRRSFFKAMGIGGASLMAAPHLVGIARAAGASLQNQLRDKIDHVVVIFQENRAFDHYFGTFQPKNGQKVINLLDTAGKIDSRFTGFQKNPAGIPYTILPTPKNIPGFQTVELPNAPFHLAPYIPADDNAHWDPKHRFFRMSAQINNGKMDRFVALAMGDHRHLSRSELEHYVTQRIEFDLAHPSGPVLGHYTGADLPFYHQIAHRYTLFDRFFQAMTGGSTGNALYLAAARSCINPKAPADARSPFDPKATGLDHSFFDLPYDHNGILINDLSPTQGPTGANQPRALKLSPPPEYQTYPNIGDRLNAEHVDWAWYNENWNLVKAWALKTAFGPGDGSAVIDSGRIYEAHHNPFQYYARWPEYVKQGHIRDSDDFLQDAASGKLPGVSFLKATAAHTEHPADCAPVFGMDWVEKLVRAVADGPAWERTAIFITYDEGGGFWDSVAPRQVDDYGFGTRIPAILVSPWARSGLVDHHVASTASILKFIETRFGLDPLNHRDRDAYDLMGAFDWDQHPQKFDV</sequence>
<dbReference type="InterPro" id="IPR006311">
    <property type="entry name" value="TAT_signal"/>
</dbReference>
<keyword evidence="3" id="KW-0378">Hydrolase</keyword>
<proteinExistence type="inferred from homology"/>